<feature type="transmembrane region" description="Helical" evidence="1">
    <location>
        <begin position="94"/>
        <end position="115"/>
    </location>
</feature>
<keyword evidence="1" id="KW-0472">Membrane</keyword>
<keyword evidence="1" id="KW-1133">Transmembrane helix</keyword>
<proteinExistence type="predicted"/>
<evidence type="ECO:0000313" key="2">
    <source>
        <dbReference type="EMBL" id="MCS0657097.1"/>
    </source>
</evidence>
<reference evidence="2 3" key="1">
    <citation type="submission" date="2022-08" db="EMBL/GenBank/DDBJ databases">
        <title>Reclassification of Massilia species as members of the genera Telluria, Duganella, Pseudoduganella, Mokoshia gen. nov. and Zemynaea gen. nov. using orthogonal and non-orthogonal genome-based approaches.</title>
        <authorList>
            <person name="Bowman J.P."/>
        </authorList>
    </citation>
    <scope>NUCLEOTIDE SEQUENCE [LARGE SCALE GENOMIC DNA]</scope>
    <source>
        <strain evidence="2 3">JCM 31606</strain>
    </source>
</reference>
<dbReference type="Proteomes" id="UP001204621">
    <property type="component" value="Unassembled WGS sequence"/>
</dbReference>
<sequence length="121" mass="13348">MTQQRILIAILLVMLLAGGLDATFNARGESLPLALTAPLTLAINFLCFLWYRRDSDVVGYRRSPWLNVCVILLVFIGIPYYLLRSREQGRKLLALAKCLGFGVLMVLADAVGMVLSGHPIS</sequence>
<evidence type="ECO:0000313" key="3">
    <source>
        <dbReference type="Proteomes" id="UP001204621"/>
    </source>
</evidence>
<feature type="transmembrane region" description="Helical" evidence="1">
    <location>
        <begin position="63"/>
        <end position="82"/>
    </location>
</feature>
<organism evidence="2 3">
    <name type="scientific">Massilia terrae</name>
    <dbReference type="NCBI Taxonomy" id="1811224"/>
    <lineage>
        <taxon>Bacteria</taxon>
        <taxon>Pseudomonadati</taxon>
        <taxon>Pseudomonadota</taxon>
        <taxon>Betaproteobacteria</taxon>
        <taxon>Burkholderiales</taxon>
        <taxon>Oxalobacteraceae</taxon>
        <taxon>Telluria group</taxon>
        <taxon>Massilia</taxon>
    </lineage>
</organism>
<dbReference type="EMBL" id="JANUGU010000001">
    <property type="protein sequence ID" value="MCS0657097.1"/>
    <property type="molecule type" value="Genomic_DNA"/>
</dbReference>
<feature type="transmembrane region" description="Helical" evidence="1">
    <location>
        <begin position="32"/>
        <end position="51"/>
    </location>
</feature>
<gene>
    <name evidence="2" type="ORF">NX778_03360</name>
</gene>
<keyword evidence="1" id="KW-0812">Transmembrane</keyword>
<protein>
    <submittedName>
        <fullName evidence="2">Uncharacterized protein</fullName>
    </submittedName>
</protein>
<accession>A0ABT2CT11</accession>
<dbReference type="RefSeq" id="WP_258810255.1">
    <property type="nucleotide sequence ID" value="NZ_JANUGU010000001.1"/>
</dbReference>
<name>A0ABT2CT11_9BURK</name>
<keyword evidence="3" id="KW-1185">Reference proteome</keyword>
<evidence type="ECO:0000256" key="1">
    <source>
        <dbReference type="SAM" id="Phobius"/>
    </source>
</evidence>
<comment type="caution">
    <text evidence="2">The sequence shown here is derived from an EMBL/GenBank/DDBJ whole genome shotgun (WGS) entry which is preliminary data.</text>
</comment>